<evidence type="ECO:0000313" key="2">
    <source>
        <dbReference type="Proteomes" id="UP001057402"/>
    </source>
</evidence>
<dbReference type="EMBL" id="CM042891">
    <property type="protein sequence ID" value="KAI4304535.1"/>
    <property type="molecule type" value="Genomic_DNA"/>
</dbReference>
<keyword evidence="2" id="KW-1185">Reference proteome</keyword>
<proteinExistence type="predicted"/>
<organism evidence="1 2">
    <name type="scientific">Melastoma candidum</name>
    <dbReference type="NCBI Taxonomy" id="119954"/>
    <lineage>
        <taxon>Eukaryota</taxon>
        <taxon>Viridiplantae</taxon>
        <taxon>Streptophyta</taxon>
        <taxon>Embryophyta</taxon>
        <taxon>Tracheophyta</taxon>
        <taxon>Spermatophyta</taxon>
        <taxon>Magnoliopsida</taxon>
        <taxon>eudicotyledons</taxon>
        <taxon>Gunneridae</taxon>
        <taxon>Pentapetalae</taxon>
        <taxon>rosids</taxon>
        <taxon>malvids</taxon>
        <taxon>Myrtales</taxon>
        <taxon>Melastomataceae</taxon>
        <taxon>Melastomatoideae</taxon>
        <taxon>Melastomateae</taxon>
        <taxon>Melastoma</taxon>
    </lineage>
</organism>
<protein>
    <submittedName>
        <fullName evidence="1">Uncharacterized protein</fullName>
    </submittedName>
</protein>
<gene>
    <name evidence="1" type="ORF">MLD38_040031</name>
</gene>
<comment type="caution">
    <text evidence="1">The sequence shown here is derived from an EMBL/GenBank/DDBJ whole genome shotgun (WGS) entry which is preliminary data.</text>
</comment>
<accession>A0ACB9L4W9</accession>
<sequence>MGNRSSISIHNHPSGAGPARVVLWDGTVLHFDDPVTAAELMMDHPQQVVVEFDPSTMSTSKRPTPLPADCMLDVRKVYLMLPVKGGKPASLSSEAARRVLSSASAVLGTRSLLPSTNSRFLLLLAGMCTARAQANEEVIHRKDVCTKLEDLKATTVTDMGYTGGPEYLSRQISGKGWKPSLDTIVEKKVKNKAYRRLLSAHI</sequence>
<dbReference type="Proteomes" id="UP001057402">
    <property type="component" value="Chromosome 12"/>
</dbReference>
<reference evidence="2" key="1">
    <citation type="journal article" date="2023" name="Front. Plant Sci.">
        <title>Chromosomal-level genome assembly of Melastoma candidum provides insights into trichome evolution.</title>
        <authorList>
            <person name="Zhong Y."/>
            <person name="Wu W."/>
            <person name="Sun C."/>
            <person name="Zou P."/>
            <person name="Liu Y."/>
            <person name="Dai S."/>
            <person name="Zhou R."/>
        </authorList>
    </citation>
    <scope>NUCLEOTIDE SEQUENCE [LARGE SCALE GENOMIC DNA]</scope>
</reference>
<name>A0ACB9L4W9_9MYRT</name>
<evidence type="ECO:0000313" key="1">
    <source>
        <dbReference type="EMBL" id="KAI4304535.1"/>
    </source>
</evidence>